<dbReference type="AlphaFoldDB" id="A0A381RZW9"/>
<evidence type="ECO:0000256" key="2">
    <source>
        <dbReference type="ARBA" id="ARBA00012662"/>
    </source>
</evidence>
<evidence type="ECO:0000256" key="4">
    <source>
        <dbReference type="ARBA" id="ARBA00022801"/>
    </source>
</evidence>
<comment type="similarity">
    <text evidence="1">Belongs to the glycosyl hydrolase 29 family.</text>
</comment>
<sequence>MKNKQHSQITNMPYVKHILFVFLAMVLSPPASSQGKELTWEELREQYEFPEWYTEARFGIWVHWGAQTQPEQGGGWYARHLYMQDVGKQNWGKNAYSYHNKTYGHPSEKGFKDVIHEWKAENLDTDALLKYFKKLGAKYFVALANHHDHFDNFNSTYHPWNSVNVGPKRDIIGEFSESSKKYDIPFGVSSHDDRFLHWWLPAFGADTSGVMKGISYDGHMTTKDGVGKWWEGLDPADLYGLPPHKRTPEWIEKVKENWMLRHKELATKYDVDMLWFDGYGFPYDSYGKEVCRTFYNHNLRKTGKMSVVVAGKFKDEPLTVKDIESGGANKILLFPWQGIITMRSWFYKTDEHRGFKHNARTVIEMMTDIISKNGNLLLNVELLPDGTVPPDHKVILDDIGAWVNLNSEAIYASKPWNIYGDNLNSYLKHSMEDMNEADLEALKKNATSEHFNERTLKDPSYGPDEVRFTTKGDLLYVFVLNPTEGVIALPLLGLKSKHKVKKVNSIRLLGSNDNISFEQNAHRLILNVPAKRQNKYTAVFEVKGAL</sequence>
<evidence type="ECO:0000256" key="1">
    <source>
        <dbReference type="ARBA" id="ARBA00007951"/>
    </source>
</evidence>
<evidence type="ECO:0000259" key="6">
    <source>
        <dbReference type="Pfam" id="PF01120"/>
    </source>
</evidence>
<dbReference type="EC" id="3.2.1.51" evidence="2"/>
<evidence type="ECO:0000256" key="3">
    <source>
        <dbReference type="ARBA" id="ARBA00022729"/>
    </source>
</evidence>
<gene>
    <name evidence="7" type="ORF">METZ01_LOCUS49472</name>
</gene>
<dbReference type="PANTHER" id="PTHR10030:SF37">
    <property type="entry name" value="ALPHA-L-FUCOSIDASE-RELATED"/>
    <property type="match status" value="1"/>
</dbReference>
<evidence type="ECO:0000313" key="7">
    <source>
        <dbReference type="EMBL" id="SUZ96618.1"/>
    </source>
</evidence>
<evidence type="ECO:0000256" key="5">
    <source>
        <dbReference type="ARBA" id="ARBA00023295"/>
    </source>
</evidence>
<feature type="domain" description="Glycoside hydrolase family 29 N-terminal" evidence="6">
    <location>
        <begin position="32"/>
        <end position="408"/>
    </location>
</feature>
<dbReference type="InterPro" id="IPR017853">
    <property type="entry name" value="GH"/>
</dbReference>
<dbReference type="Pfam" id="PF01120">
    <property type="entry name" value="Alpha_L_fucos"/>
    <property type="match status" value="1"/>
</dbReference>
<keyword evidence="3" id="KW-0732">Signal</keyword>
<dbReference type="GO" id="GO:0004560">
    <property type="term" value="F:alpha-L-fucosidase activity"/>
    <property type="evidence" value="ECO:0007669"/>
    <property type="project" value="InterPro"/>
</dbReference>
<dbReference type="InterPro" id="IPR013780">
    <property type="entry name" value="Glyco_hydro_b"/>
</dbReference>
<dbReference type="InterPro" id="IPR000933">
    <property type="entry name" value="Glyco_hydro_29"/>
</dbReference>
<proteinExistence type="inferred from homology"/>
<protein>
    <recommendedName>
        <fullName evidence="2">alpha-L-fucosidase</fullName>
        <ecNumber evidence="2">3.2.1.51</ecNumber>
    </recommendedName>
</protein>
<keyword evidence="4" id="KW-0378">Hydrolase</keyword>
<dbReference type="GO" id="GO:0005764">
    <property type="term" value="C:lysosome"/>
    <property type="evidence" value="ECO:0007669"/>
    <property type="project" value="TreeGrafter"/>
</dbReference>
<accession>A0A381RZW9</accession>
<dbReference type="EMBL" id="UINC01002432">
    <property type="protein sequence ID" value="SUZ96618.1"/>
    <property type="molecule type" value="Genomic_DNA"/>
</dbReference>
<dbReference type="SUPFAM" id="SSF51445">
    <property type="entry name" value="(Trans)glycosidases"/>
    <property type="match status" value="1"/>
</dbReference>
<dbReference type="Gene3D" id="2.60.40.1180">
    <property type="entry name" value="Golgi alpha-mannosidase II"/>
    <property type="match status" value="1"/>
</dbReference>
<dbReference type="PANTHER" id="PTHR10030">
    <property type="entry name" value="ALPHA-L-FUCOSIDASE"/>
    <property type="match status" value="1"/>
</dbReference>
<dbReference type="SMART" id="SM00812">
    <property type="entry name" value="Alpha_L_fucos"/>
    <property type="match status" value="1"/>
</dbReference>
<dbReference type="GO" id="GO:0006004">
    <property type="term" value="P:fucose metabolic process"/>
    <property type="evidence" value="ECO:0007669"/>
    <property type="project" value="TreeGrafter"/>
</dbReference>
<dbReference type="InterPro" id="IPR057739">
    <property type="entry name" value="Glyco_hydro_29_N"/>
</dbReference>
<organism evidence="7">
    <name type="scientific">marine metagenome</name>
    <dbReference type="NCBI Taxonomy" id="408172"/>
    <lineage>
        <taxon>unclassified sequences</taxon>
        <taxon>metagenomes</taxon>
        <taxon>ecological metagenomes</taxon>
    </lineage>
</organism>
<dbReference type="Gene3D" id="3.20.20.80">
    <property type="entry name" value="Glycosidases"/>
    <property type="match status" value="1"/>
</dbReference>
<name>A0A381RZW9_9ZZZZ</name>
<reference evidence="7" key="1">
    <citation type="submission" date="2018-05" db="EMBL/GenBank/DDBJ databases">
        <authorList>
            <person name="Lanie J.A."/>
            <person name="Ng W.-L."/>
            <person name="Kazmierczak K.M."/>
            <person name="Andrzejewski T.M."/>
            <person name="Davidsen T.M."/>
            <person name="Wayne K.J."/>
            <person name="Tettelin H."/>
            <person name="Glass J.I."/>
            <person name="Rusch D."/>
            <person name="Podicherti R."/>
            <person name="Tsui H.-C.T."/>
            <person name="Winkler M.E."/>
        </authorList>
    </citation>
    <scope>NUCLEOTIDE SEQUENCE</scope>
</reference>
<keyword evidence="5" id="KW-0326">Glycosidase</keyword>
<dbReference type="GO" id="GO:0016139">
    <property type="term" value="P:glycoside catabolic process"/>
    <property type="evidence" value="ECO:0007669"/>
    <property type="project" value="TreeGrafter"/>
</dbReference>